<dbReference type="Proteomes" id="UP000696280">
    <property type="component" value="Unassembled WGS sequence"/>
</dbReference>
<dbReference type="PANTHER" id="PTHR34706:SF1">
    <property type="entry name" value="VWFA DOMAIN-CONTAINING PROTEIN"/>
    <property type="match status" value="1"/>
</dbReference>
<comment type="caution">
    <text evidence="3">The sequence shown here is derived from an EMBL/GenBank/DDBJ whole genome shotgun (WGS) entry which is preliminary data.</text>
</comment>
<dbReference type="SMART" id="SM00220">
    <property type="entry name" value="S_TKc"/>
    <property type="match status" value="1"/>
</dbReference>
<dbReference type="SUPFAM" id="SSF56112">
    <property type="entry name" value="Protein kinase-like (PK-like)"/>
    <property type="match status" value="1"/>
</dbReference>
<protein>
    <recommendedName>
        <fullName evidence="2">Protein kinase domain-containing protein</fullName>
    </recommendedName>
</protein>
<accession>A0A9N9KKH5</accession>
<dbReference type="PANTHER" id="PTHR34706">
    <property type="entry name" value="SLR1338 PROTEIN"/>
    <property type="match status" value="1"/>
</dbReference>
<keyword evidence="4" id="KW-1185">Reference proteome</keyword>
<proteinExistence type="predicted"/>
<dbReference type="InterPro" id="IPR011009">
    <property type="entry name" value="Kinase-like_dom_sf"/>
</dbReference>
<name>A0A9N9KKH5_9HELO</name>
<dbReference type="AlphaFoldDB" id="A0A9N9KKH5"/>
<dbReference type="GO" id="GO:0004672">
    <property type="term" value="F:protein kinase activity"/>
    <property type="evidence" value="ECO:0007669"/>
    <property type="project" value="InterPro"/>
</dbReference>
<dbReference type="InterPro" id="IPR000719">
    <property type="entry name" value="Prot_kinase_dom"/>
</dbReference>
<feature type="region of interest" description="Disordered" evidence="1">
    <location>
        <begin position="518"/>
        <end position="574"/>
    </location>
</feature>
<dbReference type="GO" id="GO:0005524">
    <property type="term" value="F:ATP binding"/>
    <property type="evidence" value="ECO:0007669"/>
    <property type="project" value="InterPro"/>
</dbReference>
<evidence type="ECO:0000313" key="3">
    <source>
        <dbReference type="EMBL" id="CAG8948909.1"/>
    </source>
</evidence>
<evidence type="ECO:0000313" key="4">
    <source>
        <dbReference type="Proteomes" id="UP000696280"/>
    </source>
</evidence>
<organism evidence="3 4">
    <name type="scientific">Hymenoscyphus fraxineus</name>
    <dbReference type="NCBI Taxonomy" id="746836"/>
    <lineage>
        <taxon>Eukaryota</taxon>
        <taxon>Fungi</taxon>
        <taxon>Dikarya</taxon>
        <taxon>Ascomycota</taxon>
        <taxon>Pezizomycotina</taxon>
        <taxon>Leotiomycetes</taxon>
        <taxon>Helotiales</taxon>
        <taxon>Helotiaceae</taxon>
        <taxon>Hymenoscyphus</taxon>
    </lineage>
</organism>
<gene>
    <name evidence="3" type="ORF">HYFRA_00002035</name>
</gene>
<evidence type="ECO:0000259" key="2">
    <source>
        <dbReference type="PROSITE" id="PS50011"/>
    </source>
</evidence>
<feature type="domain" description="Protein kinase" evidence="2">
    <location>
        <begin position="166"/>
        <end position="492"/>
    </location>
</feature>
<sequence length="1021" mass="114600">MAGRPPLTQWASACISRFHEFVRENCEFEIINPESVDLQKRQFMPLDKVRSYFEGNNCYELRAILNDIFGPADHIDPRHILRSHTAVFCILLCTGRGGAIKLFKSHDSLSDLNLPFDPERPPAHLPDTPNDPNFLYEFCEKQWVFCAARLEGLSDKHFDGNRILPIIHKKKIGEGATAVIWLIELYPYYNGLIEDQSVPQGNTNTFVLKEYDCADSQMYYEKETKAFETIGSDAHIVRYFGSFKRGNSLNVLLEYADKGTLDEFFEKQHHPTSGLKIIRFWEEMFKITRALAKLHGATVHAANHDVRGWHQDVNPKNILVMSNGSSQPEDWKFKLADLGKSHIKIMAPARQDSSASDSYGTRTYGAPECSRSDVLSDSINLKIKTRVDIWSLGCIFSEAVRWMAHQGPGISAYREERKQELLGCSAGGAIDCFHDGLLVLSSVRRSHRNVRKELRREDFITELVSNMILGDMLVDENDRSTATVLCKKQKRLLDEAKFELEDTSHEIMGTKLNGSSVRSSALSINPRLGTPPTNQSPPHIPPGYPNPHQSAISPHWPAGNPVDYQSSGSPTQIQETHHGQISKPFLRMTPSDNSNQTSPFTPSTPGLHFGLPEPENELLNSPMHSKSGSFGPCHLGQGHSNPINGTPTSSTYMEKSHVQSPTVIDHGGIESTFHISSLTGSLKGKNLALGPLNTFREGNTGNSSPIRVSHDTLGREKSIGNLENQGDVPENLPIEHTSNGDYSHLEPIPPATTGKPRSSDLEFLNVEGAIRWKQQRRSLNTTTRGLNPNLLGRLKDRDHVFLVDDSCSMAPHWDEVMRVFEALSYIVKAQDRDGLDLYFAISDDFHQGVKKTSFLQERVRWHKPNSRAGKADMNIRLSRILQTYTENLQNKKKTLFGKTPKTQKPLSLYILTNGIWEGDNSTVDGTIENAVKKLEDLRKDRLQIGIQFISFGDDVTGLEKLRKLDDELDLHKDIVDTEPCTGNVWKMLLGPISANWDGESIRNTDKRQSFLSMTPRLGLGK</sequence>
<evidence type="ECO:0000256" key="1">
    <source>
        <dbReference type="SAM" id="MobiDB-lite"/>
    </source>
</evidence>
<feature type="compositionally biased region" description="Polar residues" evidence="1">
    <location>
        <begin position="563"/>
        <end position="574"/>
    </location>
</feature>
<dbReference type="Pfam" id="PF00069">
    <property type="entry name" value="Pkinase"/>
    <property type="match status" value="1"/>
</dbReference>
<reference evidence="3" key="1">
    <citation type="submission" date="2021-07" db="EMBL/GenBank/DDBJ databases">
        <authorList>
            <person name="Durling M."/>
        </authorList>
    </citation>
    <scope>NUCLEOTIDE SEQUENCE</scope>
</reference>
<feature type="compositionally biased region" description="Pro residues" evidence="1">
    <location>
        <begin position="534"/>
        <end position="545"/>
    </location>
</feature>
<dbReference type="EMBL" id="CAJVRL010000001">
    <property type="protein sequence ID" value="CAG8948909.1"/>
    <property type="molecule type" value="Genomic_DNA"/>
</dbReference>
<dbReference type="OrthoDB" id="5986190at2759"/>
<dbReference type="PROSITE" id="PS50011">
    <property type="entry name" value="PROTEIN_KINASE_DOM"/>
    <property type="match status" value="1"/>
</dbReference>
<dbReference type="Gene3D" id="1.10.510.10">
    <property type="entry name" value="Transferase(Phosphotransferase) domain 1"/>
    <property type="match status" value="1"/>
</dbReference>